<comment type="caution">
    <text evidence="2">The sequence shown here is derived from an EMBL/GenBank/DDBJ whole genome shotgun (WGS) entry which is preliminary data.</text>
</comment>
<accession>A0A2H0UIM8</accession>
<evidence type="ECO:0000256" key="1">
    <source>
        <dbReference type="SAM" id="Phobius"/>
    </source>
</evidence>
<keyword evidence="1" id="KW-1133">Transmembrane helix</keyword>
<sequence length="80" mass="8707">MTLLFWGLTLGVLGKVLLALSVIMVHGKIVNEHRIDKAVLREMKHERNLALGAIVLMLIGYALEIVAYGMIPGITGIIAL</sequence>
<evidence type="ECO:0000313" key="2">
    <source>
        <dbReference type="EMBL" id="PIR86249.1"/>
    </source>
</evidence>
<proteinExistence type="predicted"/>
<dbReference type="Proteomes" id="UP000230706">
    <property type="component" value="Unassembled WGS sequence"/>
</dbReference>
<protein>
    <submittedName>
        <fullName evidence="2">Uncharacterized protein</fullName>
    </submittedName>
</protein>
<dbReference type="EMBL" id="PFBF01000044">
    <property type="protein sequence ID" value="PIR86249.1"/>
    <property type="molecule type" value="Genomic_DNA"/>
</dbReference>
<organism evidence="2 3">
    <name type="scientific">Candidatus Kaiserbacteria bacterium CG10_big_fil_rev_8_21_14_0_10_43_70</name>
    <dbReference type="NCBI Taxonomy" id="1974605"/>
    <lineage>
        <taxon>Bacteria</taxon>
        <taxon>Candidatus Kaiseribacteriota</taxon>
    </lineage>
</organism>
<dbReference type="AlphaFoldDB" id="A0A2H0UIM8"/>
<keyword evidence="1" id="KW-0472">Membrane</keyword>
<gene>
    <name evidence="2" type="ORF">COU13_02045</name>
</gene>
<reference evidence="3" key="1">
    <citation type="submission" date="2017-09" db="EMBL/GenBank/DDBJ databases">
        <title>Depth-based differentiation of microbial function through sediment-hosted aquifers and enrichment of novel symbionts in the deep terrestrial subsurface.</title>
        <authorList>
            <person name="Probst A.J."/>
            <person name="Ladd B."/>
            <person name="Jarett J.K."/>
            <person name="Geller-Mcgrath D.E."/>
            <person name="Sieber C.M.K."/>
            <person name="Emerson J.B."/>
            <person name="Anantharaman K."/>
            <person name="Thomas B.C."/>
            <person name="Malmstrom R."/>
            <person name="Stieglmeier M."/>
            <person name="Klingl A."/>
            <person name="Woyke T."/>
            <person name="Ryan C.M."/>
            <person name="Banfield J.F."/>
        </authorList>
    </citation>
    <scope>NUCLEOTIDE SEQUENCE [LARGE SCALE GENOMIC DNA]</scope>
</reference>
<feature type="transmembrane region" description="Helical" evidence="1">
    <location>
        <begin position="6"/>
        <end position="27"/>
    </location>
</feature>
<evidence type="ECO:0000313" key="3">
    <source>
        <dbReference type="Proteomes" id="UP000230706"/>
    </source>
</evidence>
<name>A0A2H0UIM8_9BACT</name>
<keyword evidence="1" id="KW-0812">Transmembrane</keyword>
<feature type="transmembrane region" description="Helical" evidence="1">
    <location>
        <begin position="48"/>
        <end position="71"/>
    </location>
</feature>